<comment type="similarity">
    <text evidence="6">Belongs to the sodium:neurotransmitter symporter (SNF) (TC 2.A.22) family.</text>
</comment>
<dbReference type="AlphaFoldDB" id="A0A0J6CYU4"/>
<evidence type="ECO:0000313" key="9">
    <source>
        <dbReference type="Proteomes" id="UP000035996"/>
    </source>
</evidence>
<feature type="transmembrane region" description="Helical" evidence="7">
    <location>
        <begin position="340"/>
        <end position="359"/>
    </location>
</feature>
<dbReference type="PRINTS" id="PR00176">
    <property type="entry name" value="NANEUSMPORT"/>
</dbReference>
<dbReference type="RefSeq" id="WP_048312051.1">
    <property type="nucleotide sequence ID" value="NZ_CP119526.1"/>
</dbReference>
<feature type="transmembrane region" description="Helical" evidence="7">
    <location>
        <begin position="223"/>
        <end position="241"/>
    </location>
</feature>
<keyword evidence="9" id="KW-1185">Reference proteome</keyword>
<keyword evidence="2 6" id="KW-0813">Transport</keyword>
<proteinExistence type="inferred from homology"/>
<keyword evidence="4 7" id="KW-1133">Transmembrane helix</keyword>
<dbReference type="GO" id="GO:0016020">
    <property type="term" value="C:membrane"/>
    <property type="evidence" value="ECO:0007669"/>
    <property type="project" value="UniProtKB-SubCell"/>
</dbReference>
<feature type="transmembrane region" description="Helical" evidence="7">
    <location>
        <begin position="145"/>
        <end position="163"/>
    </location>
</feature>
<evidence type="ECO:0000313" key="8">
    <source>
        <dbReference type="EMBL" id="KMM37199.1"/>
    </source>
</evidence>
<dbReference type="Proteomes" id="UP000035996">
    <property type="component" value="Unassembled WGS sequence"/>
</dbReference>
<evidence type="ECO:0000256" key="5">
    <source>
        <dbReference type="ARBA" id="ARBA00023136"/>
    </source>
</evidence>
<evidence type="ECO:0000256" key="4">
    <source>
        <dbReference type="ARBA" id="ARBA00022989"/>
    </source>
</evidence>
<comment type="caution">
    <text evidence="8">The sequence shown here is derived from an EMBL/GenBank/DDBJ whole genome shotgun (WGS) entry which is preliminary data.</text>
</comment>
<accession>A0A0J6CYU4</accession>
<dbReference type="GO" id="GO:0015293">
    <property type="term" value="F:symporter activity"/>
    <property type="evidence" value="ECO:0007669"/>
    <property type="project" value="UniProtKB-KW"/>
</dbReference>
<feature type="transmembrane region" description="Helical" evidence="7">
    <location>
        <begin position="12"/>
        <end position="30"/>
    </location>
</feature>
<name>A0A0J6CYU4_9BACL</name>
<dbReference type="PANTHER" id="PTHR42948">
    <property type="entry name" value="TRANSPORTER"/>
    <property type="match status" value="1"/>
</dbReference>
<evidence type="ECO:0000256" key="6">
    <source>
        <dbReference type="RuleBase" id="RU003732"/>
    </source>
</evidence>
<protein>
    <recommendedName>
        <fullName evidence="6">Transporter</fullName>
    </recommendedName>
</protein>
<keyword evidence="5 7" id="KW-0472">Membrane</keyword>
<keyword evidence="6" id="KW-0769">Symport</keyword>
<comment type="subcellular location">
    <subcellularLocation>
        <location evidence="1">Membrane</location>
        <topology evidence="1">Multi-pass membrane protein</topology>
    </subcellularLocation>
</comment>
<dbReference type="EMBL" id="LELK01000004">
    <property type="protein sequence ID" value="KMM37199.1"/>
    <property type="molecule type" value="Genomic_DNA"/>
</dbReference>
<sequence length="446" mass="48007">MKSNDQWSSRFGFILASAGSAIGLGALWKFPYMAGTNGGGAFFLVFLLFTFAVGAPMLLAEFVVGRHSQQNAVSSYESISGNPKWKWLGYLGVTASFIILSFYSVIGGWVITYLLRSFSGSLTGLSNSRYAELFGEIIGSPSTSLLTQAAFLAITIAIVQFGVQKGIEKASRYMMPALFVLFIVLVARSLSLDGAMEGVAFFLQPDLTKLTAEGVLDALGQSFFALSVGISLMVTYSSYLDKSADLTGSVISVVSLNVFISFLAGLAIFPAVFAFGFEPSGGAGLIFTVLPAVFNQMAFGGLFFTIFMALLLFATLTSAFSLMEIIVSTVTRGKGNRKKVAWIAGFFVFLLGIPSALSFGTLADVSIFGRTIFDAMDFLASNVLMPVGALFISIFVSRKMKRDILSSEVMMSSKIGRVIFPIWYILIRYIVPAAIVIVLITSLLAY</sequence>
<dbReference type="CDD" id="cd10336">
    <property type="entry name" value="SLC6sbd_Tyt1-Like"/>
    <property type="match status" value="1"/>
</dbReference>
<evidence type="ECO:0000256" key="2">
    <source>
        <dbReference type="ARBA" id="ARBA00022448"/>
    </source>
</evidence>
<feature type="transmembrane region" description="Helical" evidence="7">
    <location>
        <begin position="379"/>
        <end position="397"/>
    </location>
</feature>
<gene>
    <name evidence="8" type="ORF">AB986_15125</name>
</gene>
<feature type="transmembrane region" description="Helical" evidence="7">
    <location>
        <begin position="42"/>
        <end position="64"/>
    </location>
</feature>
<dbReference type="OrthoDB" id="9762833at2"/>
<feature type="transmembrane region" description="Helical" evidence="7">
    <location>
        <begin position="418"/>
        <end position="445"/>
    </location>
</feature>
<dbReference type="NCBIfam" id="NF037979">
    <property type="entry name" value="Na_transp"/>
    <property type="match status" value="1"/>
</dbReference>
<feature type="transmembrane region" description="Helical" evidence="7">
    <location>
        <begin position="297"/>
        <end position="320"/>
    </location>
</feature>
<feature type="transmembrane region" description="Helical" evidence="7">
    <location>
        <begin position="85"/>
        <end position="111"/>
    </location>
</feature>
<dbReference type="PROSITE" id="PS00610">
    <property type="entry name" value="NA_NEUROTRAN_SYMP_1"/>
    <property type="match status" value="1"/>
</dbReference>
<dbReference type="Pfam" id="PF00209">
    <property type="entry name" value="SNF"/>
    <property type="match status" value="2"/>
</dbReference>
<feature type="transmembrane region" description="Helical" evidence="7">
    <location>
        <begin position="253"/>
        <end position="277"/>
    </location>
</feature>
<organism evidence="8 9">
    <name type="scientific">Guptibacillus hwajinpoensis</name>
    <dbReference type="NCBI Taxonomy" id="208199"/>
    <lineage>
        <taxon>Bacteria</taxon>
        <taxon>Bacillati</taxon>
        <taxon>Bacillota</taxon>
        <taxon>Bacilli</taxon>
        <taxon>Bacillales</taxon>
        <taxon>Guptibacillaceae</taxon>
        <taxon>Guptibacillus</taxon>
    </lineage>
</organism>
<dbReference type="PANTHER" id="PTHR42948:SF1">
    <property type="entry name" value="TRANSPORTER"/>
    <property type="match status" value="1"/>
</dbReference>
<dbReference type="STRING" id="157733.AB986_15125"/>
<reference evidence="8" key="1">
    <citation type="submission" date="2015-06" db="EMBL/GenBank/DDBJ databases">
        <authorList>
            <person name="Liu B."/>
            <person name="Wang J."/>
            <person name="Zhu Y."/>
            <person name="Liu G."/>
            <person name="Chen Q."/>
            <person name="Zheng C."/>
            <person name="Che J."/>
            <person name="Ge C."/>
            <person name="Shi H."/>
            <person name="Pan Z."/>
            <person name="Liu X."/>
        </authorList>
    </citation>
    <scope>NUCLEOTIDE SEQUENCE [LARGE SCALE GENOMIC DNA]</scope>
    <source>
        <strain evidence="8">DSM 16346</strain>
    </source>
</reference>
<dbReference type="InterPro" id="IPR037272">
    <property type="entry name" value="SNS_sf"/>
</dbReference>
<dbReference type="PATRIC" id="fig|157733.3.peg.1100"/>
<dbReference type="InterPro" id="IPR047218">
    <property type="entry name" value="YocR/YhdH-like"/>
</dbReference>
<evidence type="ECO:0000256" key="1">
    <source>
        <dbReference type="ARBA" id="ARBA00004141"/>
    </source>
</evidence>
<evidence type="ECO:0000256" key="3">
    <source>
        <dbReference type="ARBA" id="ARBA00022692"/>
    </source>
</evidence>
<keyword evidence="3 6" id="KW-0812">Transmembrane</keyword>
<feature type="transmembrane region" description="Helical" evidence="7">
    <location>
        <begin position="175"/>
        <end position="203"/>
    </location>
</feature>
<dbReference type="InterPro" id="IPR000175">
    <property type="entry name" value="Na/ntran_symport"/>
</dbReference>
<dbReference type="PROSITE" id="PS50267">
    <property type="entry name" value="NA_NEUROTRAN_SYMP_3"/>
    <property type="match status" value="1"/>
</dbReference>
<evidence type="ECO:0000256" key="7">
    <source>
        <dbReference type="SAM" id="Phobius"/>
    </source>
</evidence>
<dbReference type="SUPFAM" id="SSF161070">
    <property type="entry name" value="SNF-like"/>
    <property type="match status" value="1"/>
</dbReference>